<dbReference type="PRINTS" id="PR00344">
    <property type="entry name" value="BCTRLSENSOR"/>
</dbReference>
<dbReference type="InterPro" id="IPR015943">
    <property type="entry name" value="WD40/YVTN_repeat-like_dom_sf"/>
</dbReference>
<keyword evidence="4" id="KW-0175">Coiled coil</keyword>
<dbReference type="Gene3D" id="3.30.565.10">
    <property type="entry name" value="Histidine kinase-like ATPase, C-terminal domain"/>
    <property type="match status" value="1"/>
</dbReference>
<dbReference type="PROSITE" id="PS50109">
    <property type="entry name" value="HIS_KIN"/>
    <property type="match status" value="1"/>
</dbReference>
<keyword evidence="8" id="KW-1185">Reference proteome</keyword>
<dbReference type="Gene3D" id="2.130.10.10">
    <property type="entry name" value="YVTN repeat-like/Quinoprotein amine dehydrogenase"/>
    <property type="match status" value="2"/>
</dbReference>
<dbReference type="Gene3D" id="2.60.40.10">
    <property type="entry name" value="Immunoglobulins"/>
    <property type="match status" value="1"/>
</dbReference>
<dbReference type="Pfam" id="PF07495">
    <property type="entry name" value="Y_Y_Y"/>
    <property type="match status" value="1"/>
</dbReference>
<dbReference type="RefSeq" id="WP_189429147.1">
    <property type="nucleotide sequence ID" value="NZ_BNAO01000001.1"/>
</dbReference>
<dbReference type="InterPro" id="IPR003661">
    <property type="entry name" value="HisK_dim/P_dom"/>
</dbReference>
<dbReference type="Gene3D" id="3.30.450.40">
    <property type="match status" value="1"/>
</dbReference>
<dbReference type="SMART" id="SM00065">
    <property type="entry name" value="GAF"/>
    <property type="match status" value="1"/>
</dbReference>
<dbReference type="InterPro" id="IPR011110">
    <property type="entry name" value="Reg_prop"/>
</dbReference>
<reference evidence="8" key="1">
    <citation type="journal article" date="2019" name="Int. J. Syst. Evol. Microbiol.">
        <title>The Global Catalogue of Microorganisms (GCM) 10K type strain sequencing project: providing services to taxonomists for standard genome sequencing and annotation.</title>
        <authorList>
            <consortium name="The Broad Institute Genomics Platform"/>
            <consortium name="The Broad Institute Genome Sequencing Center for Infectious Disease"/>
            <person name="Wu L."/>
            <person name="Ma J."/>
        </authorList>
    </citation>
    <scope>NUCLEOTIDE SEQUENCE [LARGE SCALE GENOMIC DNA]</scope>
    <source>
        <strain evidence="8">CGMCC 1.7003</strain>
    </source>
</reference>
<dbReference type="SUPFAM" id="SSF47384">
    <property type="entry name" value="Homodimeric domain of signal transducing histidine kinase"/>
    <property type="match status" value="1"/>
</dbReference>
<dbReference type="SUPFAM" id="SSF55874">
    <property type="entry name" value="ATPase domain of HSP90 chaperone/DNA topoisomerase II/histidine kinase"/>
    <property type="match status" value="1"/>
</dbReference>
<evidence type="ECO:0000256" key="2">
    <source>
        <dbReference type="ARBA" id="ARBA00012438"/>
    </source>
</evidence>
<dbReference type="Pfam" id="PF02518">
    <property type="entry name" value="HATPase_c"/>
    <property type="match status" value="1"/>
</dbReference>
<dbReference type="SUPFAM" id="SSF63829">
    <property type="entry name" value="Calcium-dependent phosphotriesterase"/>
    <property type="match status" value="2"/>
</dbReference>
<dbReference type="InterPro" id="IPR011123">
    <property type="entry name" value="Y_Y_Y"/>
</dbReference>
<keyword evidence="3" id="KW-0597">Phosphoprotein</keyword>
<sequence>MQLRLLFKLFTVILLSCSYWLWSVASASEVQQRFGRMLHLADVFSLSQHTTTAVQDQDGFYWLGTQHGLYRFDGAELKNFRAVPEQSDSLSADWITALLVDQQGYVWIGTRYAGLNRFNPNTERFERIRAAGTLDASRLNIAKIYQDATGVIWVSAYGEGLLRWSEELQQLAAFPLPATINDIDTTYITDILLKDEQILWLTVGDGPLRSKGQAVGGLIRWQISEQKGQGWHQGNSNFAVNSVTTLLQVDHDILLGTFNKGIWVFKANATEPISYEQPAALAKAHITAMLQDKAGELWVSTSGEGLWHQTSAVWQVFLAHPEVPFSLRTNSLHHIYLDHQNTLWLVTPSGFSIFGELAREVYSLPAGSSAPLLPSANVLGISVLAKDAVWLANREAGVVLYNQLTGQMRRFPLPESPEGPTLARAIYAEPTVVWVGTDRGLYLLDPISGEWQLNTILPEQVRKTSVGVILADKYNRLWLGTRGSGLLMLDSQRQLRQHFAPYTNIVLPFSSVSALLFDSDDNLWVGSPDSGLWRYHEQSAETAYWLQSANSKHGLLFNGIQMLYEENSDIWVRAGNVNHRWLKIRETAAPEFVVYQPLQGDDKLAAATWFRLLYRQLWLTDLQTMIELGVTQGMQETTWIGAWAAYDGWLYRGGSQGLDIFRPDELPDTLAAPKVKLTSFALFNQQVAAGSSILPHALNRLSQLTLQYAEDVFSLRFAAPDLLLSSQLEYRYRLQGFDRDWLLVTNQERLATYTRIPPGDYVFEVSVRVRQGEWQPPSVLSIKILPPWWMTWWFRTLIVVALLLAIWGWLHLKTRAERQMRLQLQQQVAERTQELKENHDALEASNKDLMLLQQIGREITGSLDLGQVLSRCHQMLSEIIDVHVMVIGLYRPLTNEIEFVFWLEDQQAESSFTIAANDGKAPASLCFMRGEEIIVNQYAEFARYFTALPQPLCGKPVESVVYIPLMLNQQVVGVFSVQSPKTYAYSTSQLNLLRTLSSSIAIAVVNADTFTRLQQTQQQLVTQEKMASLGGLVAGVAHEINTPLGICVTATSFLKAEFAQVKRAFDEKTLQQSQFSKFLLQLADALKILEVNTERAATLVQSFKKVSVDQSANEAREIELAGYLKDVLLSLKPQLKTINCQFQLTCPEDIYWFTDAGAVAQIVTNLVMNSVKHAFSEQPEPLISLHISQQGRQLQFDYYDNGCGMPAETLGMLFEPFYTTKRSAGGTGLGAHIVFNLITARLKGQITVRSEPNEGLYYRITLPLDAC</sequence>
<dbReference type="InterPro" id="IPR036097">
    <property type="entry name" value="HisK_dim/P_sf"/>
</dbReference>
<dbReference type="InterPro" id="IPR003018">
    <property type="entry name" value="GAF"/>
</dbReference>
<keyword evidence="5" id="KW-0472">Membrane</keyword>
<protein>
    <recommendedName>
        <fullName evidence="2">histidine kinase</fullName>
        <ecNumber evidence="2">2.7.13.3</ecNumber>
    </recommendedName>
</protein>
<dbReference type="InterPro" id="IPR029016">
    <property type="entry name" value="GAF-like_dom_sf"/>
</dbReference>
<dbReference type="EMBL" id="BNAO01000001">
    <property type="protein sequence ID" value="GHG58800.1"/>
    <property type="molecule type" value="Genomic_DNA"/>
</dbReference>
<name>A0ABQ3KSP3_9ALTE</name>
<dbReference type="PANTHER" id="PTHR43547:SF2">
    <property type="entry name" value="HYBRID SIGNAL TRANSDUCTION HISTIDINE KINASE C"/>
    <property type="match status" value="1"/>
</dbReference>
<dbReference type="InterPro" id="IPR036890">
    <property type="entry name" value="HATPase_C_sf"/>
</dbReference>
<feature type="coiled-coil region" evidence="4">
    <location>
        <begin position="825"/>
        <end position="852"/>
    </location>
</feature>
<keyword evidence="5" id="KW-1133">Transmembrane helix</keyword>
<dbReference type="InterPro" id="IPR004358">
    <property type="entry name" value="Sig_transdc_His_kin-like_C"/>
</dbReference>
<evidence type="ECO:0000313" key="8">
    <source>
        <dbReference type="Proteomes" id="UP000659697"/>
    </source>
</evidence>
<evidence type="ECO:0000256" key="3">
    <source>
        <dbReference type="ARBA" id="ARBA00022553"/>
    </source>
</evidence>
<feature type="transmembrane region" description="Helical" evidence="5">
    <location>
        <begin position="792"/>
        <end position="812"/>
    </location>
</feature>
<dbReference type="CDD" id="cd00082">
    <property type="entry name" value="HisKA"/>
    <property type="match status" value="1"/>
</dbReference>
<feature type="domain" description="Histidine kinase" evidence="6">
    <location>
        <begin position="1035"/>
        <end position="1266"/>
    </location>
</feature>
<proteinExistence type="predicted"/>
<dbReference type="Pfam" id="PF13185">
    <property type="entry name" value="GAF_2"/>
    <property type="match status" value="1"/>
</dbReference>
<dbReference type="SUPFAM" id="SSF55781">
    <property type="entry name" value="GAF domain-like"/>
    <property type="match status" value="1"/>
</dbReference>
<evidence type="ECO:0000256" key="5">
    <source>
        <dbReference type="SAM" id="Phobius"/>
    </source>
</evidence>
<dbReference type="Pfam" id="PF07494">
    <property type="entry name" value="Reg_prop"/>
    <property type="match status" value="3"/>
</dbReference>
<evidence type="ECO:0000259" key="6">
    <source>
        <dbReference type="PROSITE" id="PS50109"/>
    </source>
</evidence>
<comment type="caution">
    <text evidence="7">The sequence shown here is derived from an EMBL/GenBank/DDBJ whole genome shotgun (WGS) entry which is preliminary data.</text>
</comment>
<dbReference type="InterPro" id="IPR013783">
    <property type="entry name" value="Ig-like_fold"/>
</dbReference>
<dbReference type="EC" id="2.7.13.3" evidence="2"/>
<keyword evidence="5" id="KW-0812">Transmembrane</keyword>
<comment type="catalytic activity">
    <reaction evidence="1">
        <text>ATP + protein L-histidine = ADP + protein N-phospho-L-histidine.</text>
        <dbReference type="EC" id="2.7.13.3"/>
    </reaction>
</comment>
<evidence type="ECO:0000256" key="1">
    <source>
        <dbReference type="ARBA" id="ARBA00000085"/>
    </source>
</evidence>
<evidence type="ECO:0000313" key="7">
    <source>
        <dbReference type="EMBL" id="GHG58800.1"/>
    </source>
</evidence>
<dbReference type="SMART" id="SM00387">
    <property type="entry name" value="HATPase_c"/>
    <property type="match status" value="1"/>
</dbReference>
<organism evidence="7 8">
    <name type="scientific">Alishewanella longhuensis</name>
    <dbReference type="NCBI Taxonomy" id="1091037"/>
    <lineage>
        <taxon>Bacteria</taxon>
        <taxon>Pseudomonadati</taxon>
        <taxon>Pseudomonadota</taxon>
        <taxon>Gammaproteobacteria</taxon>
        <taxon>Alteromonadales</taxon>
        <taxon>Alteromonadaceae</taxon>
        <taxon>Alishewanella</taxon>
    </lineage>
</organism>
<dbReference type="Proteomes" id="UP000659697">
    <property type="component" value="Unassembled WGS sequence"/>
</dbReference>
<dbReference type="InterPro" id="IPR005467">
    <property type="entry name" value="His_kinase_dom"/>
</dbReference>
<dbReference type="CDD" id="cd00075">
    <property type="entry name" value="HATPase"/>
    <property type="match status" value="1"/>
</dbReference>
<dbReference type="Gene3D" id="1.10.287.130">
    <property type="match status" value="1"/>
</dbReference>
<evidence type="ECO:0000256" key="4">
    <source>
        <dbReference type="SAM" id="Coils"/>
    </source>
</evidence>
<accession>A0ABQ3KSP3</accession>
<dbReference type="PANTHER" id="PTHR43547">
    <property type="entry name" value="TWO-COMPONENT HISTIDINE KINASE"/>
    <property type="match status" value="1"/>
</dbReference>
<gene>
    <name evidence="7" type="ORF">GCM10010919_00780</name>
</gene>
<dbReference type="InterPro" id="IPR003594">
    <property type="entry name" value="HATPase_dom"/>
</dbReference>